<dbReference type="EMBL" id="SZWF01000013">
    <property type="protein sequence ID" value="KAA9393963.1"/>
    <property type="molecule type" value="Genomic_DNA"/>
</dbReference>
<feature type="transmembrane region" description="Helical" evidence="8">
    <location>
        <begin position="41"/>
        <end position="61"/>
    </location>
</feature>
<dbReference type="RefSeq" id="WP_158034143.1">
    <property type="nucleotide sequence ID" value="NZ_ML708619.1"/>
</dbReference>
<feature type="transmembrane region" description="Helical" evidence="8">
    <location>
        <begin position="160"/>
        <end position="179"/>
    </location>
</feature>
<dbReference type="Pfam" id="PF02652">
    <property type="entry name" value="Lactate_perm"/>
    <property type="match status" value="1"/>
</dbReference>
<feature type="transmembrane region" description="Helical" evidence="8">
    <location>
        <begin position="73"/>
        <end position="92"/>
    </location>
</feature>
<keyword evidence="5 8" id="KW-0812">Transmembrane</keyword>
<proteinExistence type="inferred from homology"/>
<dbReference type="PANTHER" id="PTHR30003">
    <property type="entry name" value="L-LACTATE PERMEASE"/>
    <property type="match status" value="1"/>
</dbReference>
<feature type="transmembrane region" description="Helical" evidence="8">
    <location>
        <begin position="407"/>
        <end position="426"/>
    </location>
</feature>
<evidence type="ECO:0000256" key="2">
    <source>
        <dbReference type="ARBA" id="ARBA00010100"/>
    </source>
</evidence>
<feature type="transmembrane region" description="Helical" evidence="8">
    <location>
        <begin position="432"/>
        <end position="456"/>
    </location>
</feature>
<evidence type="ECO:0000256" key="8">
    <source>
        <dbReference type="RuleBase" id="RU365092"/>
    </source>
</evidence>
<feature type="transmembrane region" description="Helical" evidence="8">
    <location>
        <begin position="113"/>
        <end position="131"/>
    </location>
</feature>
<evidence type="ECO:0000313" key="9">
    <source>
        <dbReference type="EMBL" id="KAA9393963.1"/>
    </source>
</evidence>
<evidence type="ECO:0000256" key="5">
    <source>
        <dbReference type="ARBA" id="ARBA00022692"/>
    </source>
</evidence>
<evidence type="ECO:0000256" key="1">
    <source>
        <dbReference type="ARBA" id="ARBA00004651"/>
    </source>
</evidence>
<evidence type="ECO:0000256" key="7">
    <source>
        <dbReference type="ARBA" id="ARBA00023136"/>
    </source>
</evidence>
<dbReference type="InterPro" id="IPR003804">
    <property type="entry name" value="Lactate_perm"/>
</dbReference>
<keyword evidence="4 8" id="KW-1003">Cell membrane</keyword>
<dbReference type="NCBIfam" id="TIGR00795">
    <property type="entry name" value="lctP"/>
    <property type="match status" value="1"/>
</dbReference>
<keyword evidence="10" id="KW-1185">Reference proteome</keyword>
<dbReference type="GO" id="GO:0005886">
    <property type="term" value="C:plasma membrane"/>
    <property type="evidence" value="ECO:0007669"/>
    <property type="project" value="UniProtKB-SubCell"/>
</dbReference>
<feature type="transmembrane region" description="Helical" evidence="8">
    <location>
        <begin position="528"/>
        <end position="554"/>
    </location>
</feature>
<feature type="transmembrane region" description="Helical" evidence="8">
    <location>
        <begin position="225"/>
        <end position="242"/>
    </location>
</feature>
<accession>A0A5J5KWB6</accession>
<feature type="transmembrane region" description="Helical" evidence="8">
    <location>
        <begin position="191"/>
        <end position="216"/>
    </location>
</feature>
<dbReference type="PRINTS" id="PR00173">
    <property type="entry name" value="EDTRNSPORT"/>
</dbReference>
<keyword evidence="6 8" id="KW-1133">Transmembrane helix</keyword>
<keyword evidence="3 8" id="KW-0813">Transport</keyword>
<reference evidence="9 10" key="1">
    <citation type="submission" date="2019-05" db="EMBL/GenBank/DDBJ databases">
        <title>Kocuria coralli sp. nov., a novel actinobacterium isolated from coral reef seawater.</title>
        <authorList>
            <person name="Li J."/>
        </authorList>
    </citation>
    <scope>NUCLEOTIDE SEQUENCE [LARGE SCALE GENOMIC DNA]</scope>
    <source>
        <strain evidence="9 10">SCSIO 13007</strain>
    </source>
</reference>
<protein>
    <recommendedName>
        <fullName evidence="8">L-lactate permease</fullName>
    </recommendedName>
</protein>
<feature type="transmembrane region" description="Helical" evidence="8">
    <location>
        <begin position="299"/>
        <end position="319"/>
    </location>
</feature>
<name>A0A5J5KWB6_9MICC</name>
<comment type="caution">
    <text evidence="9">The sequence shown here is derived from an EMBL/GenBank/DDBJ whole genome shotgun (WGS) entry which is preliminary data.</text>
</comment>
<dbReference type="PANTHER" id="PTHR30003:SF0">
    <property type="entry name" value="GLYCOLATE PERMEASE GLCA-RELATED"/>
    <property type="match status" value="1"/>
</dbReference>
<evidence type="ECO:0000313" key="10">
    <source>
        <dbReference type="Proteomes" id="UP000325957"/>
    </source>
</evidence>
<dbReference type="GO" id="GO:0015295">
    <property type="term" value="F:solute:proton symporter activity"/>
    <property type="evidence" value="ECO:0007669"/>
    <property type="project" value="TreeGrafter"/>
</dbReference>
<evidence type="ECO:0000256" key="3">
    <source>
        <dbReference type="ARBA" id="ARBA00022448"/>
    </source>
</evidence>
<sequence>MNTYTAQVDAVAGSPGLSALVGIVPLVAFFISLVGLKRSAWVSGLIALATAVVVAIIAFGMPADLALLSATQGAVFGLFPIVWIVVMALWFYQVTVAAGRFEDMRSIFDTIGGGDVRIQAILIAFCFGGLLEALAGFGAPVAITATMILAIGLKPLKTAVVVLIANTAPVAFGAVATPITTAGRLTGLDPAHIGAVVGHQAPFFALVVPFLLLLLIDGLRGLKQAWPAALVIGATFAVAQWWSATHFAYELTDVVAAIAGLAGAVVLLRFWKPRGAAEAKQRLGIEEAENVSDLTPSRVWMALVPYLLVVVVFGIAKLWTWGVDVPSALASTDVSVPWPGLDGHLLSAETGEPITGTVYAFQWLSSPGTLLLITGLLVTLIYTVFNHHGKFPMTIAKGFHEIAACMYKMRFSALTIMLVLALAYVMNFSGQTLAIGSFVAGLGAAFAFFSPVLGWVGTAVTGSDTSANALFSNLQQTAAQGAGLDPNLTVAANTTGGVVGKMISPQSLAIAATAVSMPGQESTIFKKVLPWSIGMLIVLCALVFLQSNVLHWMLPPQ</sequence>
<comment type="subcellular location">
    <subcellularLocation>
        <location evidence="1 8">Cell membrane</location>
        <topology evidence="1 8">Multi-pass membrane protein</topology>
    </subcellularLocation>
</comment>
<feature type="transmembrane region" description="Helical" evidence="8">
    <location>
        <begin position="368"/>
        <end position="386"/>
    </location>
</feature>
<dbReference type="Proteomes" id="UP000325957">
    <property type="component" value="Unassembled WGS sequence"/>
</dbReference>
<evidence type="ECO:0000256" key="6">
    <source>
        <dbReference type="ARBA" id="ARBA00022989"/>
    </source>
</evidence>
<comment type="function">
    <text evidence="8">Uptake of L-lactate across the membrane. Can also transport D-lactate and glycolate.</text>
</comment>
<gene>
    <name evidence="9" type="ORF">FCK90_09895</name>
</gene>
<organism evidence="9 10">
    <name type="scientific">Kocuria coralli</name>
    <dbReference type="NCBI Taxonomy" id="1461025"/>
    <lineage>
        <taxon>Bacteria</taxon>
        <taxon>Bacillati</taxon>
        <taxon>Actinomycetota</taxon>
        <taxon>Actinomycetes</taxon>
        <taxon>Micrococcales</taxon>
        <taxon>Micrococcaceae</taxon>
        <taxon>Kocuria</taxon>
    </lineage>
</organism>
<comment type="similarity">
    <text evidence="2 8">Belongs to the lactate permease family.</text>
</comment>
<dbReference type="GO" id="GO:0015129">
    <property type="term" value="F:lactate transmembrane transporter activity"/>
    <property type="evidence" value="ECO:0007669"/>
    <property type="project" value="UniProtKB-UniRule"/>
</dbReference>
<evidence type="ECO:0000256" key="4">
    <source>
        <dbReference type="ARBA" id="ARBA00022475"/>
    </source>
</evidence>
<feature type="transmembrane region" description="Helical" evidence="8">
    <location>
        <begin position="254"/>
        <end position="271"/>
    </location>
</feature>
<keyword evidence="7 8" id="KW-0472">Membrane</keyword>
<dbReference type="AlphaFoldDB" id="A0A5J5KWB6"/>
<feature type="transmembrane region" description="Helical" evidence="8">
    <location>
        <begin position="12"/>
        <end position="34"/>
    </location>
</feature>
<dbReference type="OrthoDB" id="9761056at2"/>